<feature type="transmembrane region" description="Helical" evidence="2">
    <location>
        <begin position="484"/>
        <end position="506"/>
    </location>
</feature>
<protein>
    <recommendedName>
        <fullName evidence="3">Acyltransferase 3 domain-containing protein</fullName>
    </recommendedName>
</protein>
<evidence type="ECO:0000313" key="4">
    <source>
        <dbReference type="EMBL" id="KIW73331.1"/>
    </source>
</evidence>
<keyword evidence="2" id="KW-1133">Transmembrane helix</keyword>
<dbReference type="STRING" id="5601.A0A0D2D6Y1"/>
<dbReference type="Proteomes" id="UP000054266">
    <property type="component" value="Unassembled WGS sequence"/>
</dbReference>
<sequence length="524" mass="59786">MMSSTSSSGDSSRSSSDESRLGILSEKHEFDSNETASGTSNWLKPRNPRHICNLGLCFSPRHLGRLLAQLASLLVPSFLHRRSQNEPGKNEKLPPTAFLDGMRGLAAFAVFICHLTYGTFDIVHAWGATPDPETKPPTAYREFIRLPVIRLIYSGPPMVAIFFVISGYALSYKPVKQMRSRQHDQLMTTMTSSIFRRGLRLFLPCFASTFIVISLAQLNLYKLTEDFSNQMRMVLESHCYTQPNMWLQFTDWLVQMLIFVDVFNWSLIAGSIELDRHLWTIPVEFRCSMALFLTHMLTARMPSRLRIMTFAGLIIWAVSWDRWELTPFWAGAVVAELDIIWTSKTPSELPSTLADSQPQPRQRSCRILYWPAFLVSLFLLSFPDIAANVTPGFVTLDSLIPQSFTEKHRFWPMVGAVLIVWSSCRLGVLRNRAFCWTPVQYLGKISFPLYVMHGPVIHTLGYLILPRTPEVETPETMRQFQWDFAKAAIVIILAVVWAADVFLRAVDTPCVILARRLEKAFFNE</sequence>
<dbReference type="EMBL" id="KN846956">
    <property type="protein sequence ID" value="KIW73331.1"/>
    <property type="molecule type" value="Genomic_DNA"/>
</dbReference>
<dbReference type="EMBL" id="KN846956">
    <property type="protein sequence ID" value="KIW73330.1"/>
    <property type="molecule type" value="Genomic_DNA"/>
</dbReference>
<accession>A0A0D2D6Y1</accession>
<evidence type="ECO:0000256" key="2">
    <source>
        <dbReference type="SAM" id="Phobius"/>
    </source>
</evidence>
<name>A0A0D2D6Y1_9EURO</name>
<feature type="transmembrane region" description="Helical" evidence="2">
    <location>
        <begin position="410"/>
        <end position="429"/>
    </location>
</feature>
<evidence type="ECO:0000259" key="3">
    <source>
        <dbReference type="Pfam" id="PF01757"/>
    </source>
</evidence>
<dbReference type="PANTHER" id="PTHR23028:SF134">
    <property type="entry name" value="PUTATIVE (AFU_ORTHOLOGUE AFUA_4G08520)-RELATED"/>
    <property type="match status" value="1"/>
</dbReference>
<organism evidence="4 5">
    <name type="scientific">Phialophora macrospora</name>
    <dbReference type="NCBI Taxonomy" id="1851006"/>
    <lineage>
        <taxon>Eukaryota</taxon>
        <taxon>Fungi</taxon>
        <taxon>Dikarya</taxon>
        <taxon>Ascomycota</taxon>
        <taxon>Pezizomycotina</taxon>
        <taxon>Eurotiomycetes</taxon>
        <taxon>Chaetothyriomycetidae</taxon>
        <taxon>Chaetothyriales</taxon>
        <taxon>Herpotrichiellaceae</taxon>
        <taxon>Phialophora</taxon>
    </lineage>
</organism>
<gene>
    <name evidence="4" type="ORF">PV04_01461</name>
</gene>
<dbReference type="InterPro" id="IPR050879">
    <property type="entry name" value="Acyltransferase_3"/>
</dbReference>
<evidence type="ECO:0000313" key="5">
    <source>
        <dbReference type="Proteomes" id="UP000054266"/>
    </source>
</evidence>
<feature type="compositionally biased region" description="Low complexity" evidence="1">
    <location>
        <begin position="1"/>
        <end position="14"/>
    </location>
</feature>
<keyword evidence="2" id="KW-0812">Transmembrane</keyword>
<feature type="transmembrane region" description="Helical" evidence="2">
    <location>
        <begin position="105"/>
        <end position="128"/>
    </location>
</feature>
<proteinExistence type="predicted"/>
<dbReference type="PANTHER" id="PTHR23028">
    <property type="entry name" value="ACETYLTRANSFERASE"/>
    <property type="match status" value="1"/>
</dbReference>
<dbReference type="Pfam" id="PF01757">
    <property type="entry name" value="Acyl_transf_3"/>
    <property type="match status" value="1"/>
</dbReference>
<feature type="transmembrane region" description="Helical" evidence="2">
    <location>
        <begin position="252"/>
        <end position="272"/>
    </location>
</feature>
<keyword evidence="2" id="KW-0472">Membrane</keyword>
<feature type="transmembrane region" description="Helical" evidence="2">
    <location>
        <begin position="148"/>
        <end position="171"/>
    </location>
</feature>
<keyword evidence="5" id="KW-1185">Reference proteome</keyword>
<feature type="transmembrane region" description="Helical" evidence="2">
    <location>
        <begin position="441"/>
        <end position="464"/>
    </location>
</feature>
<dbReference type="AlphaFoldDB" id="A0A0D2D6Y1"/>
<feature type="domain" description="Acyltransferase 3" evidence="3">
    <location>
        <begin position="97"/>
        <end position="498"/>
    </location>
</feature>
<dbReference type="HOGENOM" id="CLU_005679_13_5_1"/>
<evidence type="ECO:0000256" key="1">
    <source>
        <dbReference type="SAM" id="MobiDB-lite"/>
    </source>
</evidence>
<feature type="transmembrane region" description="Helical" evidence="2">
    <location>
        <begin position="201"/>
        <end position="221"/>
    </location>
</feature>
<feature type="region of interest" description="Disordered" evidence="1">
    <location>
        <begin position="1"/>
        <end position="20"/>
    </location>
</feature>
<reference evidence="4 5" key="1">
    <citation type="submission" date="2015-01" db="EMBL/GenBank/DDBJ databases">
        <title>The Genome Sequence of Capronia semiimmersa CBS27337.</title>
        <authorList>
            <consortium name="The Broad Institute Genomics Platform"/>
            <person name="Cuomo C."/>
            <person name="de Hoog S."/>
            <person name="Gorbushina A."/>
            <person name="Stielow B."/>
            <person name="Teixiera M."/>
            <person name="Abouelleil A."/>
            <person name="Chapman S.B."/>
            <person name="Priest M."/>
            <person name="Young S.K."/>
            <person name="Wortman J."/>
            <person name="Nusbaum C."/>
            <person name="Birren B."/>
        </authorList>
    </citation>
    <scope>NUCLEOTIDE SEQUENCE [LARGE SCALE GENOMIC DNA]</scope>
    <source>
        <strain evidence="4 5">CBS 27337</strain>
    </source>
</reference>
<dbReference type="GO" id="GO:0016747">
    <property type="term" value="F:acyltransferase activity, transferring groups other than amino-acyl groups"/>
    <property type="evidence" value="ECO:0007669"/>
    <property type="project" value="InterPro"/>
</dbReference>
<dbReference type="InterPro" id="IPR002656">
    <property type="entry name" value="Acyl_transf_3_dom"/>
</dbReference>
<feature type="transmembrane region" description="Helical" evidence="2">
    <location>
        <begin position="367"/>
        <end position="390"/>
    </location>
</feature>